<feature type="region of interest" description="Disordered" evidence="1">
    <location>
        <begin position="15"/>
        <end position="38"/>
    </location>
</feature>
<dbReference type="KEGG" id="prh:LT40_05445"/>
<dbReference type="OrthoDB" id="7028109at2"/>
<accession>A0A089YT89</accession>
<evidence type="ECO:0000256" key="1">
    <source>
        <dbReference type="SAM" id="MobiDB-lite"/>
    </source>
</evidence>
<gene>
    <name evidence="2" type="ORF">LT40_05445</name>
</gene>
<protein>
    <submittedName>
        <fullName evidence="2">Aspartate-semialdehyde dehydrogenase</fullName>
    </submittedName>
</protein>
<keyword evidence="3" id="KW-1185">Reference proteome</keyword>
<sequence length="108" mass="11745">MIPPLIPISVVPVTSQLDPVKPTPSIAPVAPAQPGSNETAIDLRHHDADQTALLLREEQRRRQREGRPPEPDEHAPVPGDSLNADNTVPVAPLVEDPPRQGLWVDIQV</sequence>
<evidence type="ECO:0000313" key="3">
    <source>
        <dbReference type="Proteomes" id="UP000029499"/>
    </source>
</evidence>
<feature type="region of interest" description="Disordered" evidence="1">
    <location>
        <begin position="57"/>
        <end position="96"/>
    </location>
</feature>
<dbReference type="Proteomes" id="UP000029499">
    <property type="component" value="Chromosome"/>
</dbReference>
<feature type="compositionally biased region" description="Basic and acidic residues" evidence="1">
    <location>
        <begin position="57"/>
        <end position="75"/>
    </location>
</feature>
<name>A0A089YT89_9PSED</name>
<dbReference type="AlphaFoldDB" id="A0A089YT89"/>
<dbReference type="RefSeq" id="WP_043187333.1">
    <property type="nucleotide sequence ID" value="NZ_CP009533.1"/>
</dbReference>
<proteinExistence type="predicted"/>
<dbReference type="EMBL" id="CP009533">
    <property type="protein sequence ID" value="AIS16880.1"/>
    <property type="molecule type" value="Genomic_DNA"/>
</dbReference>
<dbReference type="eggNOG" id="ENOG502ZSU1">
    <property type="taxonomic scope" value="Bacteria"/>
</dbReference>
<dbReference type="HOGENOM" id="CLU_171085_0_0_6"/>
<evidence type="ECO:0000313" key="2">
    <source>
        <dbReference type="EMBL" id="AIS16880.1"/>
    </source>
</evidence>
<reference evidence="2 3" key="1">
    <citation type="journal article" date="2015" name="J. Biotechnol.">
        <title>Complete genome sequence of Pseudomonas rhizosphaerae IH5T (=DSM 16299T), a phosphate-solubilizing rhizobacterium for bacterial biofertilizer.</title>
        <authorList>
            <person name="Kwak Y."/>
            <person name="Jung B.K."/>
            <person name="Shin J.H."/>
        </authorList>
    </citation>
    <scope>NUCLEOTIDE SEQUENCE [LARGE SCALE GENOMIC DNA]</scope>
    <source>
        <strain evidence="2">DSM 16299</strain>
    </source>
</reference>
<organism evidence="2 3">
    <name type="scientific">Pseudomonas rhizosphaerae</name>
    <dbReference type="NCBI Taxonomy" id="216142"/>
    <lineage>
        <taxon>Bacteria</taxon>
        <taxon>Pseudomonadati</taxon>
        <taxon>Pseudomonadota</taxon>
        <taxon>Gammaproteobacteria</taxon>
        <taxon>Pseudomonadales</taxon>
        <taxon>Pseudomonadaceae</taxon>
        <taxon>Pseudomonas</taxon>
    </lineage>
</organism>